<dbReference type="InterPro" id="IPR036390">
    <property type="entry name" value="WH_DNA-bd_sf"/>
</dbReference>
<dbReference type="EMBL" id="VSSQ01004292">
    <property type="protein sequence ID" value="MPM24570.1"/>
    <property type="molecule type" value="Genomic_DNA"/>
</dbReference>
<reference evidence="5" key="1">
    <citation type="submission" date="2019-08" db="EMBL/GenBank/DDBJ databases">
        <authorList>
            <person name="Kucharzyk K."/>
            <person name="Murdoch R.W."/>
            <person name="Higgins S."/>
            <person name="Loffler F."/>
        </authorList>
    </citation>
    <scope>NUCLEOTIDE SEQUENCE</scope>
</reference>
<dbReference type="InterPro" id="IPR051081">
    <property type="entry name" value="HTH_MetalResp_TranReg"/>
</dbReference>
<dbReference type="SMART" id="SM00418">
    <property type="entry name" value="HTH_ARSR"/>
    <property type="match status" value="1"/>
</dbReference>
<dbReference type="GO" id="GO:0003700">
    <property type="term" value="F:DNA-binding transcription factor activity"/>
    <property type="evidence" value="ECO:0007669"/>
    <property type="project" value="InterPro"/>
</dbReference>
<dbReference type="GO" id="GO:0003677">
    <property type="term" value="F:DNA binding"/>
    <property type="evidence" value="ECO:0007669"/>
    <property type="project" value="UniProtKB-KW"/>
</dbReference>
<dbReference type="CDD" id="cd00090">
    <property type="entry name" value="HTH_ARSR"/>
    <property type="match status" value="1"/>
</dbReference>
<dbReference type="PANTHER" id="PTHR33154">
    <property type="entry name" value="TRANSCRIPTIONAL REGULATOR, ARSR FAMILY"/>
    <property type="match status" value="1"/>
</dbReference>
<evidence type="ECO:0000256" key="1">
    <source>
        <dbReference type="ARBA" id="ARBA00023015"/>
    </source>
</evidence>
<dbReference type="PANTHER" id="PTHR33154:SF33">
    <property type="entry name" value="TRANSCRIPTIONAL REPRESSOR SDPR"/>
    <property type="match status" value="1"/>
</dbReference>
<dbReference type="PROSITE" id="PS50987">
    <property type="entry name" value="HTH_ARSR_2"/>
    <property type="match status" value="1"/>
</dbReference>
<dbReference type="NCBIfam" id="NF033788">
    <property type="entry name" value="HTH_metalloreg"/>
    <property type="match status" value="1"/>
</dbReference>
<dbReference type="InterPro" id="IPR000835">
    <property type="entry name" value="HTH_MarR-typ"/>
</dbReference>
<proteinExistence type="predicted"/>
<evidence type="ECO:0000313" key="5">
    <source>
        <dbReference type="EMBL" id="MPM24570.1"/>
    </source>
</evidence>
<dbReference type="Pfam" id="PF12802">
    <property type="entry name" value="MarR_2"/>
    <property type="match status" value="1"/>
</dbReference>
<dbReference type="InterPro" id="IPR011991">
    <property type="entry name" value="ArsR-like_HTH"/>
</dbReference>
<sequence>MTRPADGPLPIPADDIAAWAARFDLLGDPTRLRLLAYMHLHPGCTVGALAEAAGTTPTTTSQALRVLRRQGWVGAERDGRTMRYTLLDDMAHRVLHLMGHRHTGAGSVP</sequence>
<dbReference type="SUPFAM" id="SSF46785">
    <property type="entry name" value="Winged helix' DNA-binding domain"/>
    <property type="match status" value="1"/>
</dbReference>
<keyword evidence="3" id="KW-0804">Transcription</keyword>
<evidence type="ECO:0000259" key="4">
    <source>
        <dbReference type="PROSITE" id="PS50987"/>
    </source>
</evidence>
<evidence type="ECO:0000256" key="3">
    <source>
        <dbReference type="ARBA" id="ARBA00023163"/>
    </source>
</evidence>
<accession>A0A644Y7X5</accession>
<gene>
    <name evidence="5" type="ORF">SDC9_71053</name>
</gene>
<feature type="domain" description="HTH arsR-type" evidence="4">
    <location>
        <begin position="11"/>
        <end position="106"/>
    </location>
</feature>
<dbReference type="Gene3D" id="1.10.10.10">
    <property type="entry name" value="Winged helix-like DNA-binding domain superfamily/Winged helix DNA-binding domain"/>
    <property type="match status" value="1"/>
</dbReference>
<organism evidence="5">
    <name type="scientific">bioreactor metagenome</name>
    <dbReference type="NCBI Taxonomy" id="1076179"/>
    <lineage>
        <taxon>unclassified sequences</taxon>
        <taxon>metagenomes</taxon>
        <taxon>ecological metagenomes</taxon>
    </lineage>
</organism>
<dbReference type="InterPro" id="IPR001845">
    <property type="entry name" value="HTH_ArsR_DNA-bd_dom"/>
</dbReference>
<dbReference type="AlphaFoldDB" id="A0A644Y7X5"/>
<protein>
    <recommendedName>
        <fullName evidence="4">HTH arsR-type domain-containing protein</fullName>
    </recommendedName>
</protein>
<keyword evidence="1" id="KW-0805">Transcription regulation</keyword>
<evidence type="ECO:0000256" key="2">
    <source>
        <dbReference type="ARBA" id="ARBA00023125"/>
    </source>
</evidence>
<comment type="caution">
    <text evidence="5">The sequence shown here is derived from an EMBL/GenBank/DDBJ whole genome shotgun (WGS) entry which is preliminary data.</text>
</comment>
<dbReference type="InterPro" id="IPR036388">
    <property type="entry name" value="WH-like_DNA-bd_sf"/>
</dbReference>
<name>A0A644Y7X5_9ZZZZ</name>
<keyword evidence="2" id="KW-0238">DNA-binding</keyword>